<reference evidence="2 3" key="1">
    <citation type="journal article" date="2011" name="Front. Microbiol.">
        <title>Genomic signatures of strain selection and enhancement in Bacillus atrophaeus var. globigii, a historical biowarfare simulant.</title>
        <authorList>
            <person name="Gibbons H.S."/>
            <person name="Broomall S.M."/>
            <person name="McNew L.A."/>
            <person name="Daligault H."/>
            <person name="Chapman C."/>
            <person name="Bruce D."/>
            <person name="Karavis M."/>
            <person name="Krepps M."/>
            <person name="McGregor P.A."/>
            <person name="Hong C."/>
            <person name="Park K.H."/>
            <person name="Akmal A."/>
            <person name="Feldman A."/>
            <person name="Lin J.S."/>
            <person name="Chang W.E."/>
            <person name="Higgs B.W."/>
            <person name="Demirev P."/>
            <person name="Lindquist J."/>
            <person name="Liem A."/>
            <person name="Fochler E."/>
            <person name="Read T.D."/>
            <person name="Tapia R."/>
            <person name="Johnson S."/>
            <person name="Bishop-Lilly K.A."/>
            <person name="Detter C."/>
            <person name="Han C."/>
            <person name="Sozhamannan S."/>
            <person name="Rosenzweig C.N."/>
            <person name="Skowronski E.W."/>
        </authorList>
    </citation>
    <scope>NUCLEOTIDE SEQUENCE [LARGE SCALE GENOMIC DNA]</scope>
    <source>
        <strain evidence="2 3">MLST1</strain>
    </source>
</reference>
<keyword evidence="1" id="KW-0732">Signal</keyword>
<keyword evidence="3" id="KW-1185">Reference proteome</keyword>
<sequence>MQNLILNKTGKVVLPVSLLLLLAACSGATEVSLANLVNQEYSLDGRTVLTKGVVRTFEEPRHYWIEDEQLNRVSIEPDAAVRDLVGERVEVSGRFTVSREQGRVIQAQRVTLLSN</sequence>
<evidence type="ECO:0000313" key="2">
    <source>
        <dbReference type="EMBL" id="RUO25311.1"/>
    </source>
</evidence>
<protein>
    <recommendedName>
        <fullName evidence="4">Glucose-inhibited division protein B</fullName>
    </recommendedName>
</protein>
<proteinExistence type="predicted"/>
<dbReference type="RefSeq" id="WP_126802008.1">
    <property type="nucleotide sequence ID" value="NZ_PIPL01000001.1"/>
</dbReference>
<dbReference type="EMBL" id="PIPL01000001">
    <property type="protein sequence ID" value="RUO25311.1"/>
    <property type="molecule type" value="Genomic_DNA"/>
</dbReference>
<name>A0A432W5J9_9GAMM</name>
<evidence type="ECO:0000313" key="3">
    <source>
        <dbReference type="Proteomes" id="UP000288293"/>
    </source>
</evidence>
<evidence type="ECO:0000256" key="1">
    <source>
        <dbReference type="SAM" id="SignalP"/>
    </source>
</evidence>
<organism evidence="2 3">
    <name type="scientific">Aliidiomarina minuta</name>
    <dbReference type="NCBI Taxonomy" id="880057"/>
    <lineage>
        <taxon>Bacteria</taxon>
        <taxon>Pseudomonadati</taxon>
        <taxon>Pseudomonadota</taxon>
        <taxon>Gammaproteobacteria</taxon>
        <taxon>Alteromonadales</taxon>
        <taxon>Idiomarinaceae</taxon>
        <taxon>Aliidiomarina</taxon>
    </lineage>
</organism>
<dbReference type="OrthoDB" id="5786500at2"/>
<feature type="signal peptide" evidence="1">
    <location>
        <begin position="1"/>
        <end position="28"/>
    </location>
</feature>
<evidence type="ECO:0008006" key="4">
    <source>
        <dbReference type="Google" id="ProtNLM"/>
    </source>
</evidence>
<dbReference type="Proteomes" id="UP000288293">
    <property type="component" value="Unassembled WGS sequence"/>
</dbReference>
<dbReference type="AlphaFoldDB" id="A0A432W5J9"/>
<gene>
    <name evidence="2" type="ORF">CWE09_00820</name>
</gene>
<accession>A0A432W5J9</accession>
<feature type="chain" id="PRO_5019213119" description="Glucose-inhibited division protein B" evidence="1">
    <location>
        <begin position="29"/>
        <end position="115"/>
    </location>
</feature>
<comment type="caution">
    <text evidence="2">The sequence shown here is derived from an EMBL/GenBank/DDBJ whole genome shotgun (WGS) entry which is preliminary data.</text>
</comment>